<evidence type="ECO:0000313" key="1">
    <source>
        <dbReference type="EMBL" id="KAJ8506701.1"/>
    </source>
</evidence>
<dbReference type="AlphaFoldDB" id="A0AAV8RTS3"/>
<dbReference type="EMBL" id="JAQQAF010000002">
    <property type="protein sequence ID" value="KAJ8506701.1"/>
    <property type="molecule type" value="Genomic_DNA"/>
</dbReference>
<reference evidence="1 2" key="1">
    <citation type="submission" date="2022-12" db="EMBL/GenBank/DDBJ databases">
        <title>Chromosome-scale assembly of the Ensete ventricosum genome.</title>
        <authorList>
            <person name="Dussert Y."/>
            <person name="Stocks J."/>
            <person name="Wendawek A."/>
            <person name="Woldeyes F."/>
            <person name="Nichols R.A."/>
            <person name="Borrell J.S."/>
        </authorList>
    </citation>
    <scope>NUCLEOTIDE SEQUENCE [LARGE SCALE GENOMIC DNA]</scope>
    <source>
        <strain evidence="2">cv. Maze</strain>
        <tissue evidence="1">Seeds</tissue>
    </source>
</reference>
<name>A0AAV8RTS3_ENSVE</name>
<dbReference type="Proteomes" id="UP001222027">
    <property type="component" value="Unassembled WGS sequence"/>
</dbReference>
<protein>
    <recommendedName>
        <fullName evidence="3">Secreted protein</fullName>
    </recommendedName>
</protein>
<accession>A0AAV8RTS3</accession>
<sequence length="101" mass="10775">MREAATATALLLFSLEARRVKESGGGVLLASGSVDPEEGDEAWDVAGAANDNRSRGGQACNKAGASEAGRILNVRRGNCDAARHQQHQVMIDRSRISRQRT</sequence>
<evidence type="ECO:0000313" key="2">
    <source>
        <dbReference type="Proteomes" id="UP001222027"/>
    </source>
</evidence>
<organism evidence="1 2">
    <name type="scientific">Ensete ventricosum</name>
    <name type="common">Abyssinian banana</name>
    <name type="synonym">Musa ensete</name>
    <dbReference type="NCBI Taxonomy" id="4639"/>
    <lineage>
        <taxon>Eukaryota</taxon>
        <taxon>Viridiplantae</taxon>
        <taxon>Streptophyta</taxon>
        <taxon>Embryophyta</taxon>
        <taxon>Tracheophyta</taxon>
        <taxon>Spermatophyta</taxon>
        <taxon>Magnoliopsida</taxon>
        <taxon>Liliopsida</taxon>
        <taxon>Zingiberales</taxon>
        <taxon>Musaceae</taxon>
        <taxon>Ensete</taxon>
    </lineage>
</organism>
<gene>
    <name evidence="1" type="ORF">OPV22_007587</name>
</gene>
<proteinExistence type="predicted"/>
<evidence type="ECO:0008006" key="3">
    <source>
        <dbReference type="Google" id="ProtNLM"/>
    </source>
</evidence>
<comment type="caution">
    <text evidence="1">The sequence shown here is derived from an EMBL/GenBank/DDBJ whole genome shotgun (WGS) entry which is preliminary data.</text>
</comment>
<keyword evidence="2" id="KW-1185">Reference proteome</keyword>